<evidence type="ECO:0000313" key="2">
    <source>
        <dbReference type="EMBL" id="OMJ18284.1"/>
    </source>
</evidence>
<feature type="region of interest" description="Disordered" evidence="1">
    <location>
        <begin position="324"/>
        <end position="350"/>
    </location>
</feature>
<feature type="compositionally biased region" description="Basic and acidic residues" evidence="1">
    <location>
        <begin position="476"/>
        <end position="489"/>
    </location>
</feature>
<dbReference type="AlphaFoldDB" id="A0A1R1XUJ3"/>
<comment type="caution">
    <text evidence="2">The sequence shown here is derived from an EMBL/GenBank/DDBJ whole genome shotgun (WGS) entry which is preliminary data.</text>
</comment>
<reference evidence="2 3" key="1">
    <citation type="submission" date="2017-01" db="EMBL/GenBank/DDBJ databases">
        <authorList>
            <person name="Mah S.A."/>
            <person name="Swanson W.J."/>
            <person name="Moy G.W."/>
            <person name="Vacquier V.D."/>
        </authorList>
    </citation>
    <scope>NUCLEOTIDE SEQUENCE [LARGE SCALE GENOMIC DNA]</scope>
    <source>
        <strain evidence="2 3">GSMNP</strain>
    </source>
</reference>
<dbReference type="OrthoDB" id="5588333at2759"/>
<evidence type="ECO:0000313" key="3">
    <source>
        <dbReference type="Proteomes" id="UP000187283"/>
    </source>
</evidence>
<evidence type="ECO:0000256" key="1">
    <source>
        <dbReference type="SAM" id="MobiDB-lite"/>
    </source>
</evidence>
<accession>A0A1R1XUJ3</accession>
<dbReference type="EMBL" id="LSSN01001796">
    <property type="protein sequence ID" value="OMJ18284.1"/>
    <property type="molecule type" value="Genomic_DNA"/>
</dbReference>
<name>A0A1R1XUJ3_9FUNG</name>
<dbReference type="Proteomes" id="UP000187283">
    <property type="component" value="Unassembled WGS sequence"/>
</dbReference>
<sequence>MEQALLDTIAMLTKKVEDLLVRQDANTVEDDCTDQYVSTRALAIYLQTYARLMEALPSIEVDFFRSPLSDEEKRDIVQSNPRTVDMIYTPPPINDAVTAPTKKLDTAYYNLLQDEPEAPANDSRFLFSSTMRLLLSEACTLLTQARLDNLHSGLNLPERPLQLNPSANEPLVDPAILSELISTKMPTKSGGKKSFRGRQHQAASQAAPKTVTIAATAPVTNQTNLAYGSNQQLANYIGGFRGGRGGGMGEGEGTPPVGGRLHQFQEAWGWLTSDCWLQETIANGEGNDVGDCGSIVKKGNRESIHAITGILLEYIHGSKEIRGNSSCSGHEATERTPEEDTFQNGIPDVHHQVDPQQGLLVINQPYRCLSKHPYKEIVRELLALSMERESIPVPGPTIWDVPITAGFYQNPPSSNTMGPPERDQNVHLPGRPPDNGVVKRRMFEINNVCFEKAGPTRLQNQRIKIIFSGHAVHSAPRYEDQHQVHDAPGTRKQGPRPPENSNRNDKSRYGYNQSHCVICLQGPGDDSGDTSGAPEAPQTYGVEDQLFEGQPEMDIDSHNNGASIRESDLVEGPSVLMEWELLPSRNSRTGDIYRCQRHWLGGRCWISDLLRLLARAPYKIAYHCKRISENINCGSSPLSCWKLGIRLLRQYHNISIRLSLKSVSNEPGRCTIEDDYTDRIFDFSNHLQGNPGPLILRQGTRRNRRLHAATVSMEERVLLPTVELDPSSDSESLQVTVDTNTSNPTVAIGNVVFRTNKVGYLPTNVLTGNSGGARPQKRQVAFDEEQVLVFNGLEHKRRALSGQGLEDQAIEIILSNPRTDKRIRHYDPTQQRFLAWRIRYIIDFTKPLSVDSISRHVHMLSDLILRPPNTPRPKARALGPALAAAAGVPSSDIVAQAFWSNYYMFDNYYRLSRSTNSNISEYVLPLE</sequence>
<protein>
    <submittedName>
        <fullName evidence="2">Uncharacterized protein</fullName>
    </submittedName>
</protein>
<dbReference type="PANTHER" id="PTHR33066:SF2">
    <property type="entry name" value="FILAGGRIN-2-LIKE"/>
    <property type="match status" value="1"/>
</dbReference>
<dbReference type="STRING" id="133412.A0A1R1XUJ3"/>
<proteinExistence type="predicted"/>
<feature type="region of interest" description="Disordered" evidence="1">
    <location>
        <begin position="474"/>
        <end position="508"/>
    </location>
</feature>
<feature type="region of interest" description="Disordered" evidence="1">
    <location>
        <begin position="410"/>
        <end position="435"/>
    </location>
</feature>
<gene>
    <name evidence="2" type="ORF">AYI70_g5439</name>
</gene>
<dbReference type="PANTHER" id="PTHR33066">
    <property type="entry name" value="INTEGRASE_SAM-LIKE_N DOMAIN-CONTAINING PROTEIN"/>
    <property type="match status" value="1"/>
</dbReference>
<keyword evidence="3" id="KW-1185">Reference proteome</keyword>
<organism evidence="2 3">
    <name type="scientific">Smittium culicis</name>
    <dbReference type="NCBI Taxonomy" id="133412"/>
    <lineage>
        <taxon>Eukaryota</taxon>
        <taxon>Fungi</taxon>
        <taxon>Fungi incertae sedis</taxon>
        <taxon>Zoopagomycota</taxon>
        <taxon>Kickxellomycotina</taxon>
        <taxon>Harpellomycetes</taxon>
        <taxon>Harpellales</taxon>
        <taxon>Legeriomycetaceae</taxon>
        <taxon>Smittium</taxon>
    </lineage>
</organism>